<evidence type="ECO:0000313" key="2">
    <source>
        <dbReference type="EMBL" id="EMY69829.1"/>
    </source>
</evidence>
<dbReference type="InterPro" id="IPR003346">
    <property type="entry name" value="Transposase_20"/>
</dbReference>
<dbReference type="PANTHER" id="PTHR33055">
    <property type="entry name" value="TRANSPOSASE FOR INSERTION SEQUENCE ELEMENT IS1111A"/>
    <property type="match status" value="1"/>
</dbReference>
<protein>
    <submittedName>
        <fullName evidence="2">Transposase, IS116/IS110/IS902 family</fullName>
    </submittedName>
</protein>
<evidence type="ECO:0000259" key="1">
    <source>
        <dbReference type="Pfam" id="PF02371"/>
    </source>
</evidence>
<dbReference type="GO" id="GO:0003677">
    <property type="term" value="F:DNA binding"/>
    <property type="evidence" value="ECO:0007669"/>
    <property type="project" value="InterPro"/>
</dbReference>
<dbReference type="Pfam" id="PF02371">
    <property type="entry name" value="Transposase_20"/>
    <property type="match status" value="1"/>
</dbReference>
<feature type="domain" description="Transposase IS116/IS110/IS902 C-terminal" evidence="1">
    <location>
        <begin position="30"/>
        <end position="115"/>
    </location>
</feature>
<name>N1W0T4_9LEPT</name>
<dbReference type="GO" id="GO:0006313">
    <property type="term" value="P:DNA transposition"/>
    <property type="evidence" value="ECO:0007669"/>
    <property type="project" value="InterPro"/>
</dbReference>
<evidence type="ECO:0000313" key="3">
    <source>
        <dbReference type="Proteomes" id="UP000012227"/>
    </source>
</evidence>
<dbReference type="PANTHER" id="PTHR33055:SF3">
    <property type="entry name" value="PUTATIVE TRANSPOSASE FOR IS117-RELATED"/>
    <property type="match status" value="1"/>
</dbReference>
<comment type="caution">
    <text evidence="2">The sequence shown here is derived from an EMBL/GenBank/DDBJ whole genome shotgun (WGS) entry which is preliminary data.</text>
</comment>
<gene>
    <name evidence="2" type="ORF">LEP1GSC199_2803</name>
</gene>
<dbReference type="GO" id="GO:0004803">
    <property type="term" value="F:transposase activity"/>
    <property type="evidence" value="ECO:0007669"/>
    <property type="project" value="InterPro"/>
</dbReference>
<organism evidence="2 3">
    <name type="scientific">Leptospira vanthielii serovar Holland str. Waz Holland = ATCC 700522</name>
    <dbReference type="NCBI Taxonomy" id="1218591"/>
    <lineage>
        <taxon>Bacteria</taxon>
        <taxon>Pseudomonadati</taxon>
        <taxon>Spirochaetota</taxon>
        <taxon>Spirochaetia</taxon>
        <taxon>Leptospirales</taxon>
        <taxon>Leptospiraceae</taxon>
        <taxon>Leptospira</taxon>
    </lineage>
</organism>
<dbReference type="STRING" id="1218591.LEP1GSC199_2803"/>
<proteinExistence type="predicted"/>
<dbReference type="AlphaFoldDB" id="N1W0T4"/>
<reference evidence="2 3" key="1">
    <citation type="submission" date="2013-03" db="EMBL/GenBank/DDBJ databases">
        <authorList>
            <person name="Harkins D.M."/>
            <person name="Durkin A.S."/>
            <person name="Brinkac L.M."/>
            <person name="Haft D.H."/>
            <person name="Selengut J.D."/>
            <person name="Sanka R."/>
            <person name="DePew J."/>
            <person name="Purushe J."/>
            <person name="Galloway R.L."/>
            <person name="Vinetz J.M."/>
            <person name="Sutton G.G."/>
            <person name="Nierman W.C."/>
            <person name="Fouts D.E."/>
        </authorList>
    </citation>
    <scope>NUCLEOTIDE SEQUENCE [LARGE SCALE GENOMIC DNA]</scope>
    <source>
        <strain evidence="2 3">Waz Holland</strain>
    </source>
</reference>
<dbReference type="RefSeq" id="WP_002981774.1">
    <property type="nucleotide sequence ID" value="NZ_AOGY02000046.1"/>
</dbReference>
<dbReference type="InterPro" id="IPR047650">
    <property type="entry name" value="Transpos_IS110"/>
</dbReference>
<dbReference type="EMBL" id="AOGY02000046">
    <property type="protein sequence ID" value="EMY69829.1"/>
    <property type="molecule type" value="Genomic_DNA"/>
</dbReference>
<dbReference type="Proteomes" id="UP000012227">
    <property type="component" value="Unassembled WGS sequence"/>
</dbReference>
<sequence length="169" mass="19540">MIDQINTWRTQIKKTKSTIDKNFKNYEGSNILSSIPAVGTTIGGVLLSELSNDTLEFTDYRAFQSYAGTSPVTKQSGKTMRKVTMRYACNKNLRHALYWLAFNSITRVDWARQFYDKQRSKGKKNSIALRSLSNKWAKIIFSMWKHQTPYSPDFFETNQKKKNLLTGFA</sequence>
<accession>N1W0T4</accession>